<dbReference type="OrthoDB" id="142218at2"/>
<evidence type="ECO:0000259" key="2">
    <source>
        <dbReference type="Pfam" id="PF13556"/>
    </source>
</evidence>
<dbReference type="PANTHER" id="PTHR33744:SF1">
    <property type="entry name" value="DNA-BINDING TRANSCRIPTIONAL ACTIVATOR ADER"/>
    <property type="match status" value="1"/>
</dbReference>
<dbReference type="InterPro" id="IPR042070">
    <property type="entry name" value="PucR_C-HTH_sf"/>
</dbReference>
<dbReference type="EMBL" id="BKAV01000016">
    <property type="protein sequence ID" value="GEQ00524.1"/>
    <property type="molecule type" value="Genomic_DNA"/>
</dbReference>
<dbReference type="InterPro" id="IPR012914">
    <property type="entry name" value="PucR_dom"/>
</dbReference>
<dbReference type="RefSeq" id="WP_103388267.1">
    <property type="nucleotide sequence ID" value="NZ_BKAV01000016.1"/>
</dbReference>
<reference evidence="3 6" key="2">
    <citation type="submission" date="2019-07" db="EMBL/GenBank/DDBJ databases">
        <title>Whole genome shotgun sequence of Staphylococcus arlettae NBRC 109765.</title>
        <authorList>
            <person name="Hosoyama A."/>
            <person name="Uohara A."/>
            <person name="Ohji S."/>
            <person name="Ichikawa N."/>
        </authorList>
    </citation>
    <scope>NUCLEOTIDE SEQUENCE [LARGE SCALE GENOMIC DNA]</scope>
    <source>
        <strain evidence="3 6">NBRC 109765</strain>
    </source>
</reference>
<feature type="domain" description="Purine catabolism PurC-like" evidence="1">
    <location>
        <begin position="6"/>
        <end position="124"/>
    </location>
</feature>
<dbReference type="EMBL" id="UGZE01000001">
    <property type="protein sequence ID" value="SUJ07909.1"/>
    <property type="molecule type" value="Genomic_DNA"/>
</dbReference>
<accession>A0A380BXK1</accession>
<dbReference type="Proteomes" id="UP000254956">
    <property type="component" value="Unassembled WGS sequence"/>
</dbReference>
<name>A0A380BXK1_9STAP</name>
<dbReference type="PANTHER" id="PTHR33744">
    <property type="entry name" value="CARBOHYDRATE DIACID REGULATOR"/>
    <property type="match status" value="1"/>
</dbReference>
<keyword evidence="6" id="KW-1185">Reference proteome</keyword>
<evidence type="ECO:0000259" key="1">
    <source>
        <dbReference type="Pfam" id="PF07905"/>
    </source>
</evidence>
<sequence>MTTLEEILTVPQFEGLKLINHKGDLSSEVTTLDITENDDIKNFTSAHTFILTTGVLFQESQEGLKQLIKDLHDIRTAGLGIKISRFLHQIDQDVIDYANSLEFPLIEIPENWNLGDITHHISAYVSDSETGKLNYALNIQQELNQLIMKGFSVSTMIERMSKLLGVPIILFDPFKKPEAQSHHYQQNKALADEHIAYFQNHHQEAERYEKDKQTFESENHVIFKVLSYTYFPYYLMVSEVNKLSYPFSLLTIEQVVSVLGFAIYKNIKIDEAAQNDINRFFESLVNNQGDQTLSIKKHSELLKQYYIYHSDYYQIIIGDLDAQDTLQNSHYLNERHQLTYYWLKNEFALLDPAISVYKLLSSNRFAILLQNKNDHYMDDLQHIQQKYNTYFDGTLSFGIGNEVIEFTQLASSFFEANEAYESSVQEGQKSFITFYQSKNINELLQMIPQEKLLPFTKHILGKLYQPKTKKDSELKQTLKVYMDNQCDITKTAEKIYIHRNTVKYRINKCTNIIGSEIEEPMNSLNIRIALYVSESITFD</sequence>
<gene>
    <name evidence="4" type="ORF">NCTC12413_00212</name>
    <name evidence="3" type="ORF">SAR03_15610</name>
</gene>
<evidence type="ECO:0000313" key="6">
    <source>
        <dbReference type="Proteomes" id="UP000321598"/>
    </source>
</evidence>
<organism evidence="4 5">
    <name type="scientific">Staphylococcus arlettae</name>
    <dbReference type="NCBI Taxonomy" id="29378"/>
    <lineage>
        <taxon>Bacteria</taxon>
        <taxon>Bacillati</taxon>
        <taxon>Bacillota</taxon>
        <taxon>Bacilli</taxon>
        <taxon>Bacillales</taxon>
        <taxon>Staphylococcaceae</taxon>
        <taxon>Staphylococcus</taxon>
    </lineage>
</organism>
<dbReference type="Pfam" id="PF13556">
    <property type="entry name" value="HTH_30"/>
    <property type="match status" value="1"/>
</dbReference>
<dbReference type="InterPro" id="IPR025736">
    <property type="entry name" value="PucR_C-HTH_dom"/>
</dbReference>
<dbReference type="STRING" id="1212545.SARL_10021"/>
<protein>
    <submittedName>
        <fullName evidence="3">Purine catabolism regulatory protein</fullName>
    </submittedName>
    <submittedName>
        <fullName evidence="4">Transcriptional regulator</fullName>
    </submittedName>
</protein>
<dbReference type="Gene3D" id="1.10.10.2840">
    <property type="entry name" value="PucR C-terminal helix-turn-helix domain"/>
    <property type="match status" value="1"/>
</dbReference>
<feature type="domain" description="PucR C-terminal helix-turn-helix" evidence="2">
    <location>
        <begin position="475"/>
        <end position="531"/>
    </location>
</feature>
<evidence type="ECO:0000313" key="5">
    <source>
        <dbReference type="Proteomes" id="UP000254956"/>
    </source>
</evidence>
<dbReference type="AlphaFoldDB" id="A0A380BXK1"/>
<dbReference type="Proteomes" id="UP000321598">
    <property type="component" value="Unassembled WGS sequence"/>
</dbReference>
<dbReference type="Pfam" id="PF07905">
    <property type="entry name" value="PucR"/>
    <property type="match status" value="1"/>
</dbReference>
<evidence type="ECO:0000313" key="4">
    <source>
        <dbReference type="EMBL" id="SUJ07909.1"/>
    </source>
</evidence>
<proteinExistence type="predicted"/>
<reference evidence="4 5" key="1">
    <citation type="submission" date="2018-06" db="EMBL/GenBank/DDBJ databases">
        <authorList>
            <consortium name="Pathogen Informatics"/>
            <person name="Doyle S."/>
        </authorList>
    </citation>
    <scope>NUCLEOTIDE SEQUENCE [LARGE SCALE GENOMIC DNA]</scope>
    <source>
        <strain evidence="4 5">NCTC12413</strain>
    </source>
</reference>
<evidence type="ECO:0000313" key="3">
    <source>
        <dbReference type="EMBL" id="GEQ00524.1"/>
    </source>
</evidence>
<dbReference type="InterPro" id="IPR051448">
    <property type="entry name" value="CdaR-like_regulators"/>
</dbReference>